<accession>A0A0U4E8W9</accession>
<evidence type="ECO:0000313" key="1">
    <source>
        <dbReference type="EMBL" id="ALX49740.1"/>
    </source>
</evidence>
<evidence type="ECO:0000313" key="2">
    <source>
        <dbReference type="Proteomes" id="UP000050331"/>
    </source>
</evidence>
<dbReference type="RefSeq" id="WP_068446697.1">
    <property type="nucleotide sequence ID" value="NZ_CP013862.1"/>
</dbReference>
<reference evidence="1 2" key="1">
    <citation type="submission" date="2016-01" db="EMBL/GenBank/DDBJ databases">
        <title>Complete genome sequence of strain Lentibacillus amyloliquefaciens LAM0015T isolated from saline sediment.</title>
        <authorList>
            <person name="Wang J.-L."/>
            <person name="He M.-X."/>
        </authorList>
    </citation>
    <scope>NUCLEOTIDE SEQUENCE [LARGE SCALE GENOMIC DNA]</scope>
    <source>
        <strain evidence="1 2">LAM0015</strain>
    </source>
</reference>
<dbReference type="KEGG" id="lao:AOX59_14860"/>
<gene>
    <name evidence="1" type="ORF">AOX59_14860</name>
</gene>
<dbReference type="AlphaFoldDB" id="A0A0U4E8W9"/>
<dbReference type="Proteomes" id="UP000050331">
    <property type="component" value="Chromosome"/>
</dbReference>
<organism evidence="1 2">
    <name type="scientific">Lentibacillus amyloliquefaciens</name>
    <dbReference type="NCBI Taxonomy" id="1472767"/>
    <lineage>
        <taxon>Bacteria</taxon>
        <taxon>Bacillati</taxon>
        <taxon>Bacillota</taxon>
        <taxon>Bacilli</taxon>
        <taxon>Bacillales</taxon>
        <taxon>Bacillaceae</taxon>
        <taxon>Lentibacillus</taxon>
    </lineage>
</organism>
<name>A0A0U4E8W9_9BACI</name>
<sequence length="61" mass="7422">MRNEECVMKWIKETFDDLSEVTIEDYDRLPCGKKITDCTNDYVIVYYDNTKDRVNFLFKEK</sequence>
<protein>
    <submittedName>
        <fullName evidence="1">Uncharacterized protein</fullName>
    </submittedName>
</protein>
<dbReference type="EMBL" id="CP013862">
    <property type="protein sequence ID" value="ALX49740.1"/>
    <property type="molecule type" value="Genomic_DNA"/>
</dbReference>
<keyword evidence="2" id="KW-1185">Reference proteome</keyword>
<dbReference type="OrthoDB" id="2970530at2"/>
<proteinExistence type="predicted"/>